<evidence type="ECO:0000313" key="20">
    <source>
        <dbReference type="Proteomes" id="UP000486351"/>
    </source>
</evidence>
<dbReference type="EMBL" id="QXGE01000327">
    <property type="protein sequence ID" value="KAE9315888.1"/>
    <property type="molecule type" value="Genomic_DNA"/>
</dbReference>
<dbReference type="Proteomes" id="UP000486351">
    <property type="component" value="Unassembled WGS sequence"/>
</dbReference>
<evidence type="ECO:0000313" key="19">
    <source>
        <dbReference type="Proteomes" id="UP000476176"/>
    </source>
</evidence>
<evidence type="ECO:0000313" key="14">
    <source>
        <dbReference type="Proteomes" id="UP000437068"/>
    </source>
</evidence>
<feature type="compositionally biased region" description="Basic residues" evidence="1">
    <location>
        <begin position="91"/>
        <end position="101"/>
    </location>
</feature>
<evidence type="ECO:0000313" key="17">
    <source>
        <dbReference type="Proteomes" id="UP000441208"/>
    </source>
</evidence>
<evidence type="ECO:0000313" key="18">
    <source>
        <dbReference type="Proteomes" id="UP000460718"/>
    </source>
</evidence>
<evidence type="ECO:0000313" key="4">
    <source>
        <dbReference type="EMBL" id="KAE9119039.1"/>
    </source>
</evidence>
<dbReference type="EMBL" id="QXGF01000394">
    <property type="protein sequence ID" value="KAE8940921.1"/>
    <property type="molecule type" value="Genomic_DNA"/>
</dbReference>
<feature type="compositionally biased region" description="Polar residues" evidence="1">
    <location>
        <begin position="208"/>
        <end position="222"/>
    </location>
</feature>
<feature type="compositionally biased region" description="Polar residues" evidence="1">
    <location>
        <begin position="261"/>
        <end position="274"/>
    </location>
</feature>
<feature type="region of interest" description="Disordered" evidence="1">
    <location>
        <begin position="261"/>
        <end position="304"/>
    </location>
</feature>
<evidence type="ECO:0000313" key="3">
    <source>
        <dbReference type="EMBL" id="KAE9014259.1"/>
    </source>
</evidence>
<evidence type="ECO:0000313" key="16">
    <source>
        <dbReference type="Proteomes" id="UP000440732"/>
    </source>
</evidence>
<organism evidence="2 12">
    <name type="scientific">Phytophthora fragariae</name>
    <dbReference type="NCBI Taxonomy" id="53985"/>
    <lineage>
        <taxon>Eukaryota</taxon>
        <taxon>Sar</taxon>
        <taxon>Stramenopiles</taxon>
        <taxon>Oomycota</taxon>
        <taxon>Peronosporomycetes</taxon>
        <taxon>Peronosporales</taxon>
        <taxon>Peronosporaceae</taxon>
        <taxon>Phytophthora</taxon>
    </lineage>
</organism>
<dbReference type="EMBL" id="QXFX01000343">
    <property type="protein sequence ID" value="KAE9119483.1"/>
    <property type="molecule type" value="Genomic_DNA"/>
</dbReference>
<dbReference type="EMBL" id="QXGB01000358">
    <property type="protein sequence ID" value="KAE9217979.1"/>
    <property type="molecule type" value="Genomic_DNA"/>
</dbReference>
<evidence type="ECO:0000256" key="1">
    <source>
        <dbReference type="SAM" id="MobiDB-lite"/>
    </source>
</evidence>
<feature type="region of interest" description="Disordered" evidence="1">
    <location>
        <begin position="1"/>
        <end position="230"/>
    </location>
</feature>
<evidence type="ECO:0000313" key="7">
    <source>
        <dbReference type="EMBL" id="KAE9217979.1"/>
    </source>
</evidence>
<dbReference type="Proteomes" id="UP000488956">
    <property type="component" value="Unassembled WGS sequence"/>
</dbReference>
<proteinExistence type="predicted"/>
<dbReference type="OrthoDB" id="107642at2759"/>
<dbReference type="Proteomes" id="UP000441208">
    <property type="component" value="Unassembled WGS sequence"/>
</dbReference>
<dbReference type="Proteomes" id="UP000460718">
    <property type="component" value="Unassembled WGS sequence"/>
</dbReference>
<sequence length="319" mass="35167">MGAKSSKPPPRRIEPEATAVEVFEDTAPQAPRESGNHKRQKGNAPVQGGTVHVVRSILQDPPPQPTGGSETPSKPPDAQTNSQNAKDEKPKKKRRRSKKEKNKLPPPKLVRAQTQLNELKNVKPLLQQSPQARQQHFEQIKDAYALDEEAKKAPPPDTGSRFFNFENWRKTPQTPSGKGDVAPTESPPPLVRSQSAVGSSRPLFAPSVRSSRGTEEVSNGSSDDLEDSRSLALDDVESFSGVATRTSQITIATSAFLAPTNQVDHSQPDIQTTPVIRVRTSERRTPERSKRSLQSQRSDLHLDDVDEDLMEHILTDDSH</sequence>
<accession>A0A6A3F932</accession>
<evidence type="ECO:0000313" key="9">
    <source>
        <dbReference type="EMBL" id="KAE9240827.1"/>
    </source>
</evidence>
<evidence type="ECO:0000313" key="2">
    <source>
        <dbReference type="EMBL" id="KAE8940921.1"/>
    </source>
</evidence>
<feature type="compositionally biased region" description="Polar residues" evidence="1">
    <location>
        <begin position="66"/>
        <end position="84"/>
    </location>
</feature>
<dbReference type="EMBL" id="QXGD01000398">
    <property type="protein sequence ID" value="KAE9240827.1"/>
    <property type="molecule type" value="Genomic_DNA"/>
</dbReference>
<dbReference type="Proteomes" id="UP000476176">
    <property type="component" value="Unassembled WGS sequence"/>
</dbReference>
<dbReference type="Proteomes" id="UP000440367">
    <property type="component" value="Unassembled WGS sequence"/>
</dbReference>
<dbReference type="EMBL" id="QXGA01000391">
    <property type="protein sequence ID" value="KAE9146696.1"/>
    <property type="molecule type" value="Genomic_DNA"/>
</dbReference>
<evidence type="ECO:0000313" key="10">
    <source>
        <dbReference type="EMBL" id="KAE9315888.1"/>
    </source>
</evidence>
<gene>
    <name evidence="10" type="ORF">PF001_g7570</name>
    <name evidence="9" type="ORF">PF002_g9569</name>
    <name evidence="8" type="ORF">PF004_g7546</name>
    <name evidence="7" type="ORF">PF005_g8441</name>
    <name evidence="6" type="ORF">PF006_g8542</name>
    <name evidence="4" type="ORF">PF007_g8697</name>
    <name evidence="11" type="ORF">PF008_g7183</name>
    <name evidence="2" type="ORF">PF009_g9275</name>
    <name evidence="5" type="ORF">PF010_g7846</name>
    <name evidence="3" type="ORF">PF011_g8132</name>
</gene>
<protein>
    <submittedName>
        <fullName evidence="2">Uncharacterized protein</fullName>
    </submittedName>
</protein>
<evidence type="ECO:0000313" key="13">
    <source>
        <dbReference type="Proteomes" id="UP000433483"/>
    </source>
</evidence>
<dbReference type="Proteomes" id="UP000433483">
    <property type="component" value="Unassembled WGS sequence"/>
</dbReference>
<dbReference type="EMBL" id="QXFW01000376">
    <property type="protein sequence ID" value="KAE9014259.1"/>
    <property type="molecule type" value="Genomic_DNA"/>
</dbReference>
<feature type="compositionally biased region" description="Basic and acidic residues" evidence="1">
    <location>
        <begin position="279"/>
        <end position="290"/>
    </location>
</feature>
<dbReference type="AlphaFoldDB" id="A0A6A3F932"/>
<reference evidence="12 13" key="1">
    <citation type="submission" date="2018-08" db="EMBL/GenBank/DDBJ databases">
        <title>Genomic investigation of the strawberry pathogen Phytophthora fragariae indicates pathogenicity is determined by transcriptional variation in three key races.</title>
        <authorList>
            <person name="Adams T.M."/>
            <person name="Armitage A.D."/>
            <person name="Sobczyk M.K."/>
            <person name="Bates H.J."/>
            <person name="Dunwell J.M."/>
            <person name="Nellist C.F."/>
            <person name="Harrison R.J."/>
        </authorList>
    </citation>
    <scope>NUCLEOTIDE SEQUENCE [LARGE SCALE GENOMIC DNA]</scope>
    <source>
        <strain evidence="10 14">A4</strain>
        <strain evidence="9 15">BC-1</strain>
        <strain evidence="8 19">BC-23</strain>
        <strain evidence="7 13">NOV-27</strain>
        <strain evidence="6 16">NOV-5</strain>
        <strain evidence="4 17">NOV-71</strain>
        <strain evidence="11 20">NOV-77</strain>
        <strain evidence="2 12">NOV-9</strain>
        <strain evidence="5 21">ONT-3</strain>
        <strain evidence="3 18">SCRP245</strain>
    </source>
</reference>
<evidence type="ECO:0000313" key="15">
    <source>
        <dbReference type="Proteomes" id="UP000440367"/>
    </source>
</evidence>
<dbReference type="Proteomes" id="UP000440732">
    <property type="component" value="Unassembled WGS sequence"/>
</dbReference>
<name>A0A6A3F932_9STRA</name>
<keyword evidence="13" id="KW-1185">Reference proteome</keyword>
<evidence type="ECO:0000313" key="5">
    <source>
        <dbReference type="EMBL" id="KAE9119483.1"/>
    </source>
</evidence>
<dbReference type="EMBL" id="QXFY01000299">
    <property type="protein sequence ID" value="KAE9348784.1"/>
    <property type="molecule type" value="Genomic_DNA"/>
</dbReference>
<dbReference type="Proteomes" id="UP000429523">
    <property type="component" value="Unassembled WGS sequence"/>
</dbReference>
<evidence type="ECO:0000313" key="11">
    <source>
        <dbReference type="EMBL" id="KAE9348784.1"/>
    </source>
</evidence>
<dbReference type="EMBL" id="QXFZ01000372">
    <property type="protein sequence ID" value="KAE9119039.1"/>
    <property type="molecule type" value="Genomic_DNA"/>
</dbReference>
<evidence type="ECO:0000313" key="6">
    <source>
        <dbReference type="EMBL" id="KAE9146696.1"/>
    </source>
</evidence>
<evidence type="ECO:0000313" key="21">
    <source>
        <dbReference type="Proteomes" id="UP000488956"/>
    </source>
</evidence>
<comment type="caution">
    <text evidence="2">The sequence shown here is derived from an EMBL/GenBank/DDBJ whole genome shotgun (WGS) entry which is preliminary data.</text>
</comment>
<evidence type="ECO:0000313" key="8">
    <source>
        <dbReference type="EMBL" id="KAE9240383.1"/>
    </source>
</evidence>
<evidence type="ECO:0000313" key="12">
    <source>
        <dbReference type="Proteomes" id="UP000429523"/>
    </source>
</evidence>
<dbReference type="EMBL" id="QXGC01000328">
    <property type="protein sequence ID" value="KAE9240383.1"/>
    <property type="molecule type" value="Genomic_DNA"/>
</dbReference>
<dbReference type="Proteomes" id="UP000437068">
    <property type="component" value="Unassembled WGS sequence"/>
</dbReference>